<protein>
    <submittedName>
        <fullName evidence="4">Single-strand DNA-binding protein</fullName>
    </submittedName>
</protein>
<reference evidence="4 5" key="1">
    <citation type="submission" date="2019-03" db="EMBL/GenBank/DDBJ databases">
        <title>Genomic Encyclopedia of Type Strains, Phase III (KMG-III): the genomes of soil and plant-associated and newly described type strains.</title>
        <authorList>
            <person name="Whitman W."/>
        </authorList>
    </citation>
    <scope>NUCLEOTIDE SEQUENCE [LARGE SCALE GENOMIC DNA]</scope>
    <source>
        <strain evidence="4 5">VKM Ac-2527</strain>
    </source>
</reference>
<feature type="region of interest" description="Disordered" evidence="3">
    <location>
        <begin position="120"/>
        <end position="161"/>
    </location>
</feature>
<dbReference type="GO" id="GO:0003697">
    <property type="term" value="F:single-stranded DNA binding"/>
    <property type="evidence" value="ECO:0007669"/>
    <property type="project" value="InterPro"/>
</dbReference>
<dbReference type="OrthoDB" id="4427276at2"/>
<dbReference type="EMBL" id="SNWQ01000009">
    <property type="protein sequence ID" value="TDO47221.1"/>
    <property type="molecule type" value="Genomic_DNA"/>
</dbReference>
<dbReference type="Gene3D" id="2.40.50.140">
    <property type="entry name" value="Nucleic acid-binding proteins"/>
    <property type="match status" value="1"/>
</dbReference>
<evidence type="ECO:0000256" key="1">
    <source>
        <dbReference type="ARBA" id="ARBA00023125"/>
    </source>
</evidence>
<proteinExistence type="predicted"/>
<dbReference type="Pfam" id="PF00436">
    <property type="entry name" value="SSB"/>
    <property type="match status" value="1"/>
</dbReference>
<gene>
    <name evidence="4" type="ORF">EV643_109114</name>
</gene>
<dbReference type="SUPFAM" id="SSF50249">
    <property type="entry name" value="Nucleic acid-binding proteins"/>
    <property type="match status" value="1"/>
</dbReference>
<feature type="compositionally biased region" description="Polar residues" evidence="3">
    <location>
        <begin position="141"/>
        <end position="161"/>
    </location>
</feature>
<dbReference type="Proteomes" id="UP000295388">
    <property type="component" value="Unassembled WGS sequence"/>
</dbReference>
<evidence type="ECO:0000313" key="4">
    <source>
        <dbReference type="EMBL" id="TDO47221.1"/>
    </source>
</evidence>
<keyword evidence="1 2" id="KW-0238">DNA-binding</keyword>
<evidence type="ECO:0000313" key="5">
    <source>
        <dbReference type="Proteomes" id="UP000295388"/>
    </source>
</evidence>
<evidence type="ECO:0000256" key="3">
    <source>
        <dbReference type="SAM" id="MobiDB-lite"/>
    </source>
</evidence>
<dbReference type="InterPro" id="IPR012340">
    <property type="entry name" value="NA-bd_OB-fold"/>
</dbReference>
<dbReference type="RefSeq" id="WP_133801602.1">
    <property type="nucleotide sequence ID" value="NZ_SNWQ01000009.1"/>
</dbReference>
<organism evidence="4 5">
    <name type="scientific">Kribbella caucasensis</name>
    <dbReference type="NCBI Taxonomy" id="2512215"/>
    <lineage>
        <taxon>Bacteria</taxon>
        <taxon>Bacillati</taxon>
        <taxon>Actinomycetota</taxon>
        <taxon>Actinomycetes</taxon>
        <taxon>Propionibacteriales</taxon>
        <taxon>Kribbellaceae</taxon>
        <taxon>Kribbella</taxon>
    </lineage>
</organism>
<keyword evidence="5" id="KW-1185">Reference proteome</keyword>
<accession>A0A4R6KBB4</accession>
<dbReference type="InterPro" id="IPR000424">
    <property type="entry name" value="Primosome_PriB/ssb"/>
</dbReference>
<comment type="caution">
    <text evidence="4">The sequence shown here is derived from an EMBL/GenBank/DDBJ whole genome shotgun (WGS) entry which is preliminary data.</text>
</comment>
<name>A0A4R6KBB4_9ACTN</name>
<dbReference type="CDD" id="cd04496">
    <property type="entry name" value="SSB_OBF"/>
    <property type="match status" value="1"/>
</dbReference>
<evidence type="ECO:0000256" key="2">
    <source>
        <dbReference type="PROSITE-ProRule" id="PRU00252"/>
    </source>
</evidence>
<sequence>MSIGETYLTMTGWVGSEVKFKEVNTGVALASFRLGSSPRQFDRSKGAWVDRPTTWFTVECWRTLAQNVHRSLNRGDPVIVNARLKTTEWTEDGEPRSRLVLDAISVGHDLSRGTTRFTKNQPIHAASTGGLEDHMRDLSTEAETTAANSPDETPYTTPEAA</sequence>
<dbReference type="AlphaFoldDB" id="A0A4R6KBB4"/>
<dbReference type="PROSITE" id="PS50935">
    <property type="entry name" value="SSB"/>
    <property type="match status" value="1"/>
</dbReference>